<organism evidence="2 3">
    <name type="scientific">Mycobacterium tuberculosis</name>
    <dbReference type="NCBI Taxonomy" id="1773"/>
    <lineage>
        <taxon>Bacteria</taxon>
        <taxon>Bacillati</taxon>
        <taxon>Actinomycetota</taxon>
        <taxon>Actinomycetes</taxon>
        <taxon>Mycobacteriales</taxon>
        <taxon>Mycobacteriaceae</taxon>
        <taxon>Mycobacterium</taxon>
        <taxon>Mycobacterium tuberculosis complex</taxon>
    </lineage>
</organism>
<evidence type="ECO:0000313" key="2">
    <source>
        <dbReference type="EMBL" id="CKR65239.1"/>
    </source>
</evidence>
<feature type="region of interest" description="Disordered" evidence="1">
    <location>
        <begin position="1"/>
        <end position="112"/>
    </location>
</feature>
<feature type="compositionally biased region" description="Polar residues" evidence="1">
    <location>
        <begin position="69"/>
        <end position="79"/>
    </location>
</feature>
<dbReference type="EMBL" id="CNFT01000404">
    <property type="protein sequence ID" value="CKR65239.1"/>
    <property type="molecule type" value="Genomic_DNA"/>
</dbReference>
<proteinExistence type="predicted"/>
<dbReference type="AlphaFoldDB" id="A0A655A197"/>
<feature type="compositionally biased region" description="Low complexity" evidence="1">
    <location>
        <begin position="27"/>
        <end position="47"/>
    </location>
</feature>
<evidence type="ECO:0000313" key="3">
    <source>
        <dbReference type="Proteomes" id="UP000050164"/>
    </source>
</evidence>
<feature type="compositionally biased region" description="Low complexity" evidence="1">
    <location>
        <begin position="95"/>
        <end position="112"/>
    </location>
</feature>
<feature type="compositionally biased region" description="Polar residues" evidence="1">
    <location>
        <begin position="1"/>
        <end position="10"/>
    </location>
</feature>
<name>A0A655A197_MYCTX</name>
<dbReference type="Proteomes" id="UP000050164">
    <property type="component" value="Unassembled WGS sequence"/>
</dbReference>
<gene>
    <name evidence="2" type="ORF">ERS027659_01929</name>
</gene>
<accession>A0A655A197</accession>
<evidence type="ECO:0000256" key="1">
    <source>
        <dbReference type="SAM" id="MobiDB-lite"/>
    </source>
</evidence>
<protein>
    <submittedName>
        <fullName evidence="2">Uncharacterized protein</fullName>
    </submittedName>
</protein>
<sequence>MPSATATTSARCRPTRNDVTASAIAPAGTPTERASAAAARASSTPTGPGTGIDATGSSVKSSEKARSTRWASRTPSSPAAGSPSRKPTRTCAGEPSSSAAARLSSSPATATPPVSTRALAAVYSAIVACQSRWSSAMLSTAPASGRSDGAQCSWKLDNSTASSSAGSSSTSSTALPILPHSTARRPPAISMACSIDVVVVLPLVPVTTSQLRGGP</sequence>
<reference evidence="2 3" key="1">
    <citation type="submission" date="2015-03" db="EMBL/GenBank/DDBJ databases">
        <authorList>
            <consortium name="Pathogen Informatics"/>
        </authorList>
    </citation>
    <scope>NUCLEOTIDE SEQUENCE [LARGE SCALE GENOMIC DNA]</scope>
    <source>
        <strain evidence="2 3">Bir 185</strain>
    </source>
</reference>
<feature type="compositionally biased region" description="Low complexity" evidence="1">
    <location>
        <begin position="159"/>
        <end position="174"/>
    </location>
</feature>
<feature type="region of interest" description="Disordered" evidence="1">
    <location>
        <begin position="157"/>
        <end position="179"/>
    </location>
</feature>